<evidence type="ECO:0000256" key="2">
    <source>
        <dbReference type="ARBA" id="ARBA00022692"/>
    </source>
</evidence>
<organism evidence="9 10">
    <name type="scientific">Spelaeicoccus albus</name>
    <dbReference type="NCBI Taxonomy" id="1280376"/>
    <lineage>
        <taxon>Bacteria</taxon>
        <taxon>Bacillati</taxon>
        <taxon>Actinomycetota</taxon>
        <taxon>Actinomycetes</taxon>
        <taxon>Micrococcales</taxon>
        <taxon>Brevibacteriaceae</taxon>
        <taxon>Spelaeicoccus</taxon>
    </lineage>
</organism>
<comment type="caution">
    <text evidence="9">The sequence shown here is derived from an EMBL/GenBank/DDBJ whole genome shotgun (WGS) entry which is preliminary data.</text>
</comment>
<dbReference type="PANTHER" id="PTHR30518">
    <property type="entry name" value="ENDOLYTIC MUREIN TRANSGLYCOSYLASE"/>
    <property type="match status" value="1"/>
</dbReference>
<dbReference type="Gene3D" id="3.30.160.60">
    <property type="entry name" value="Classic Zinc Finger"/>
    <property type="match status" value="1"/>
</dbReference>
<dbReference type="GO" id="GO:0005886">
    <property type="term" value="C:plasma membrane"/>
    <property type="evidence" value="ECO:0007669"/>
    <property type="project" value="UniProtKB-SubCell"/>
</dbReference>
<comment type="subcellular location">
    <subcellularLocation>
        <location evidence="7">Cell membrane</location>
        <topology evidence="7">Single-pass membrane protein</topology>
    </subcellularLocation>
</comment>
<evidence type="ECO:0000256" key="4">
    <source>
        <dbReference type="ARBA" id="ARBA00023136"/>
    </source>
</evidence>
<dbReference type="RefSeq" id="WP_179428946.1">
    <property type="nucleotide sequence ID" value="NZ_JACBZP010000001.1"/>
</dbReference>
<feature type="region of interest" description="Disordered" evidence="8">
    <location>
        <begin position="1"/>
        <end position="24"/>
    </location>
</feature>
<keyword evidence="4 7" id="KW-0472">Membrane</keyword>
<proteinExistence type="inferred from homology"/>
<evidence type="ECO:0000313" key="9">
    <source>
        <dbReference type="EMBL" id="NYI68620.1"/>
    </source>
</evidence>
<feature type="transmembrane region" description="Helical" evidence="7">
    <location>
        <begin position="30"/>
        <end position="49"/>
    </location>
</feature>
<accession>A0A7Z0D4D3</accession>
<evidence type="ECO:0000256" key="6">
    <source>
        <dbReference type="ARBA" id="ARBA00023316"/>
    </source>
</evidence>
<keyword evidence="1 7" id="KW-1003">Cell membrane</keyword>
<keyword evidence="10" id="KW-1185">Reference proteome</keyword>
<evidence type="ECO:0000256" key="7">
    <source>
        <dbReference type="HAMAP-Rule" id="MF_02065"/>
    </source>
</evidence>
<feature type="region of interest" description="Disordered" evidence="8">
    <location>
        <begin position="288"/>
        <end position="322"/>
    </location>
</feature>
<comment type="function">
    <text evidence="7">Functions as a peptidoglycan terminase that cleaves nascent peptidoglycan strands endolytically to terminate their elongation.</text>
</comment>
<protein>
    <recommendedName>
        <fullName evidence="7">Endolytic murein transglycosylase</fullName>
        <ecNumber evidence="7">4.2.2.29</ecNumber>
    </recommendedName>
    <alternativeName>
        <fullName evidence="7">Peptidoglycan lytic transglycosylase</fullName>
    </alternativeName>
    <alternativeName>
        <fullName evidence="7">Peptidoglycan polymerization terminase</fullName>
    </alternativeName>
</protein>
<dbReference type="AlphaFoldDB" id="A0A7Z0D4D3"/>
<comment type="catalytic activity">
    <reaction evidence="7">
        <text>a peptidoglycan chain = a peptidoglycan chain with N-acetyl-1,6-anhydromuramyl-[peptide] at the reducing end + a peptidoglycan chain with N-acetylglucosamine at the non-reducing end.</text>
        <dbReference type="EC" id="4.2.2.29"/>
    </reaction>
</comment>
<dbReference type="NCBIfam" id="TIGR00247">
    <property type="entry name" value="endolytic transglycosylase MltG"/>
    <property type="match status" value="1"/>
</dbReference>
<dbReference type="GO" id="GO:0009252">
    <property type="term" value="P:peptidoglycan biosynthetic process"/>
    <property type="evidence" value="ECO:0007669"/>
    <property type="project" value="UniProtKB-UniRule"/>
</dbReference>
<dbReference type="Proteomes" id="UP000539111">
    <property type="component" value="Unassembled WGS sequence"/>
</dbReference>
<dbReference type="GO" id="GO:0071555">
    <property type="term" value="P:cell wall organization"/>
    <property type="evidence" value="ECO:0007669"/>
    <property type="project" value="UniProtKB-KW"/>
</dbReference>
<comment type="similarity">
    <text evidence="7">Belongs to the transglycosylase MltG family.</text>
</comment>
<name>A0A7Z0D4D3_9MICO</name>
<feature type="site" description="Important for catalytic activity" evidence="7">
    <location>
        <position position="244"/>
    </location>
</feature>
<dbReference type="HAMAP" id="MF_02065">
    <property type="entry name" value="MltG"/>
    <property type="match status" value="1"/>
</dbReference>
<dbReference type="EMBL" id="JACBZP010000001">
    <property type="protein sequence ID" value="NYI68620.1"/>
    <property type="molecule type" value="Genomic_DNA"/>
</dbReference>
<dbReference type="EC" id="4.2.2.29" evidence="7"/>
<feature type="region of interest" description="Disordered" evidence="8">
    <location>
        <begin position="366"/>
        <end position="386"/>
    </location>
</feature>
<evidence type="ECO:0000256" key="8">
    <source>
        <dbReference type="SAM" id="MobiDB-lite"/>
    </source>
</evidence>
<keyword evidence="6 7" id="KW-0961">Cell wall biogenesis/degradation</keyword>
<dbReference type="GO" id="GO:0008932">
    <property type="term" value="F:lytic endotransglycosylase activity"/>
    <property type="evidence" value="ECO:0007669"/>
    <property type="project" value="UniProtKB-UniRule"/>
</dbReference>
<dbReference type="PANTHER" id="PTHR30518:SF2">
    <property type="entry name" value="ENDOLYTIC MUREIN TRANSGLYCOSYLASE"/>
    <property type="match status" value="1"/>
</dbReference>
<keyword evidence="3 7" id="KW-1133">Transmembrane helix</keyword>
<dbReference type="CDD" id="cd08010">
    <property type="entry name" value="MltG_like"/>
    <property type="match status" value="1"/>
</dbReference>
<dbReference type="InterPro" id="IPR003770">
    <property type="entry name" value="MLTG-like"/>
</dbReference>
<evidence type="ECO:0000256" key="3">
    <source>
        <dbReference type="ARBA" id="ARBA00022989"/>
    </source>
</evidence>
<dbReference type="Pfam" id="PF02618">
    <property type="entry name" value="YceG"/>
    <property type="match status" value="1"/>
</dbReference>
<sequence>MSDLHEFADDDTRTEDRHRKRRRRHRRRRAVTLLLILVLVIGGAGYLVLGPLKGIAADLHGNTGDYKGSGHGEVSVVVSSGASGRTVANDLVDKGVIKSSDPFLDALSKSGDQLQPGRYVLHRHMSGSAAVKLLQNPVALPTFTVPEGYRRMQMVPAIHKVSGLPVAEIKKALKAKPQKYGLPADLPSIEGYLFPATYKVKPHETATEIVQTMVDRMQAALTDAGVRAQDQRTVLTKASLVQAESPGDYATRRKIARVFDNRLKDDNKETDGKLQSDATVSYIFGTREDASTTKKQRASKSPYNTYRHKGLPPGPINSPGLASIKAADDPASGPWMYFVTVNPDTGKTKFATTYKQHQKHVKQYQAWLKKHHKGDHRKAKKNGGKS</sequence>
<feature type="compositionally biased region" description="Basic and acidic residues" evidence="8">
    <location>
        <begin position="1"/>
        <end position="17"/>
    </location>
</feature>
<evidence type="ECO:0000256" key="1">
    <source>
        <dbReference type="ARBA" id="ARBA00022475"/>
    </source>
</evidence>
<keyword evidence="2 7" id="KW-0812">Transmembrane</keyword>
<keyword evidence="5 7" id="KW-0456">Lyase</keyword>
<gene>
    <name evidence="7" type="primary">mltG</name>
    <name evidence="9" type="ORF">BJY26_002926</name>
</gene>
<evidence type="ECO:0000313" key="10">
    <source>
        <dbReference type="Proteomes" id="UP000539111"/>
    </source>
</evidence>
<evidence type="ECO:0000256" key="5">
    <source>
        <dbReference type="ARBA" id="ARBA00023239"/>
    </source>
</evidence>
<reference evidence="9 10" key="1">
    <citation type="submission" date="2020-07" db="EMBL/GenBank/DDBJ databases">
        <title>Sequencing the genomes of 1000 actinobacteria strains.</title>
        <authorList>
            <person name="Klenk H.-P."/>
        </authorList>
    </citation>
    <scope>NUCLEOTIDE SEQUENCE [LARGE SCALE GENOMIC DNA]</scope>
    <source>
        <strain evidence="9 10">DSM 26341</strain>
    </source>
</reference>
<dbReference type="Gene3D" id="3.30.1490.480">
    <property type="entry name" value="Endolytic murein transglycosylase"/>
    <property type="match status" value="1"/>
</dbReference>